<feature type="region of interest" description="Disordered" evidence="1">
    <location>
        <begin position="1"/>
        <end position="29"/>
    </location>
</feature>
<protein>
    <submittedName>
        <fullName evidence="2 3">Uncharacterized protein</fullName>
    </submittedName>
</protein>
<proteinExistence type="predicted"/>
<reference evidence="4" key="1">
    <citation type="submission" date="2010-07" db="EMBL/GenBank/DDBJ databases">
        <title>The genome sequence of Gaeumannomyces graminis var. tritici strain R3-111a-1.</title>
        <authorList>
            <consortium name="The Broad Institute Genome Sequencing Platform"/>
            <person name="Ma L.-J."/>
            <person name="Dead R."/>
            <person name="Young S."/>
            <person name="Zeng Q."/>
            <person name="Koehrsen M."/>
            <person name="Alvarado L."/>
            <person name="Berlin A."/>
            <person name="Chapman S.B."/>
            <person name="Chen Z."/>
            <person name="Freedman E."/>
            <person name="Gellesch M."/>
            <person name="Goldberg J."/>
            <person name="Griggs A."/>
            <person name="Gujja S."/>
            <person name="Heilman E.R."/>
            <person name="Heiman D."/>
            <person name="Hepburn T."/>
            <person name="Howarth C."/>
            <person name="Jen D."/>
            <person name="Larson L."/>
            <person name="Mehta T."/>
            <person name="Neiman D."/>
            <person name="Pearson M."/>
            <person name="Roberts A."/>
            <person name="Saif S."/>
            <person name="Shea T."/>
            <person name="Shenoy N."/>
            <person name="Sisk P."/>
            <person name="Stolte C."/>
            <person name="Sykes S."/>
            <person name="Walk T."/>
            <person name="White J."/>
            <person name="Yandava C."/>
            <person name="Haas B."/>
            <person name="Nusbaum C."/>
            <person name="Birren B."/>
        </authorList>
    </citation>
    <scope>NUCLEOTIDE SEQUENCE [LARGE SCALE GENOMIC DNA]</scope>
    <source>
        <strain evidence="4">R3-111a-1</strain>
    </source>
</reference>
<dbReference type="AlphaFoldDB" id="J3PEK5"/>
<gene>
    <name evidence="3" type="primary">20352394</name>
    <name evidence="2" type="ORF">GGTG_11936</name>
</gene>
<organism evidence="2">
    <name type="scientific">Gaeumannomyces tritici (strain R3-111a-1)</name>
    <name type="common">Wheat and barley take-all root rot fungus</name>
    <name type="synonym">Gaeumannomyces graminis var. tritici</name>
    <dbReference type="NCBI Taxonomy" id="644352"/>
    <lineage>
        <taxon>Eukaryota</taxon>
        <taxon>Fungi</taxon>
        <taxon>Dikarya</taxon>
        <taxon>Ascomycota</taxon>
        <taxon>Pezizomycotina</taxon>
        <taxon>Sordariomycetes</taxon>
        <taxon>Sordariomycetidae</taxon>
        <taxon>Magnaporthales</taxon>
        <taxon>Magnaporthaceae</taxon>
        <taxon>Gaeumannomyces</taxon>
    </lineage>
</organism>
<name>J3PEK5_GAET3</name>
<dbReference type="HOGENOM" id="CLU_2386296_0_0_1"/>
<dbReference type="EMBL" id="GL385401">
    <property type="protein sequence ID" value="EJT70913.1"/>
    <property type="molecule type" value="Genomic_DNA"/>
</dbReference>
<dbReference type="Proteomes" id="UP000006039">
    <property type="component" value="Unassembled WGS sequence"/>
</dbReference>
<evidence type="ECO:0000313" key="2">
    <source>
        <dbReference type="EMBL" id="EJT70913.1"/>
    </source>
</evidence>
<dbReference type="GeneID" id="20352394"/>
<evidence type="ECO:0000256" key="1">
    <source>
        <dbReference type="SAM" id="MobiDB-lite"/>
    </source>
</evidence>
<dbReference type="VEuPathDB" id="FungiDB:GGTG_11936"/>
<dbReference type="EnsemblFungi" id="EJT70913">
    <property type="protein sequence ID" value="EJT70913"/>
    <property type="gene ID" value="GGTG_11936"/>
</dbReference>
<reference evidence="2" key="2">
    <citation type="submission" date="2010-07" db="EMBL/GenBank/DDBJ databases">
        <authorList>
            <consortium name="The Broad Institute Genome Sequencing Platform"/>
            <consortium name="Broad Institute Genome Sequencing Center for Infectious Disease"/>
            <person name="Ma L.-J."/>
            <person name="Dead R."/>
            <person name="Young S."/>
            <person name="Zeng Q."/>
            <person name="Koehrsen M."/>
            <person name="Alvarado L."/>
            <person name="Berlin A."/>
            <person name="Chapman S.B."/>
            <person name="Chen Z."/>
            <person name="Freedman E."/>
            <person name="Gellesch M."/>
            <person name="Goldberg J."/>
            <person name="Griggs A."/>
            <person name="Gujja S."/>
            <person name="Heilman E.R."/>
            <person name="Heiman D."/>
            <person name="Hepburn T."/>
            <person name="Howarth C."/>
            <person name="Jen D."/>
            <person name="Larson L."/>
            <person name="Mehta T."/>
            <person name="Neiman D."/>
            <person name="Pearson M."/>
            <person name="Roberts A."/>
            <person name="Saif S."/>
            <person name="Shea T."/>
            <person name="Shenoy N."/>
            <person name="Sisk P."/>
            <person name="Stolte C."/>
            <person name="Sykes S."/>
            <person name="Walk T."/>
            <person name="White J."/>
            <person name="Yandava C."/>
            <person name="Haas B."/>
            <person name="Nusbaum C."/>
            <person name="Birren B."/>
        </authorList>
    </citation>
    <scope>NUCLEOTIDE SEQUENCE</scope>
    <source>
        <strain evidence="2">R3-111a-1</strain>
    </source>
</reference>
<accession>J3PEK5</accession>
<feature type="compositionally biased region" description="Basic and acidic residues" evidence="1">
    <location>
        <begin position="1"/>
        <end position="22"/>
    </location>
</feature>
<reference evidence="3" key="4">
    <citation type="journal article" date="2015" name="G3 (Bethesda)">
        <title>Genome sequences of three phytopathogenic species of the Magnaporthaceae family of fungi.</title>
        <authorList>
            <person name="Okagaki L.H."/>
            <person name="Nunes C.C."/>
            <person name="Sailsbery J."/>
            <person name="Clay B."/>
            <person name="Brown D."/>
            <person name="John T."/>
            <person name="Oh Y."/>
            <person name="Young N."/>
            <person name="Fitzgerald M."/>
            <person name="Haas B.J."/>
            <person name="Zeng Q."/>
            <person name="Young S."/>
            <person name="Adiconis X."/>
            <person name="Fan L."/>
            <person name="Levin J.Z."/>
            <person name="Mitchell T.K."/>
            <person name="Okubara P.A."/>
            <person name="Farman M.L."/>
            <person name="Kohn L.M."/>
            <person name="Birren B."/>
            <person name="Ma L.-J."/>
            <person name="Dean R.A."/>
        </authorList>
    </citation>
    <scope>NUCLEOTIDE SEQUENCE</scope>
    <source>
        <strain evidence="3">R3-111a-1</strain>
    </source>
</reference>
<keyword evidence="4" id="KW-1185">Reference proteome</keyword>
<reference evidence="3" key="5">
    <citation type="submission" date="2018-04" db="UniProtKB">
        <authorList>
            <consortium name="EnsemblFungi"/>
        </authorList>
    </citation>
    <scope>IDENTIFICATION</scope>
    <source>
        <strain evidence="3">R3-111a-1</strain>
    </source>
</reference>
<reference evidence="2" key="3">
    <citation type="submission" date="2010-09" db="EMBL/GenBank/DDBJ databases">
        <title>Annotation of Gaeumannomyces graminis var. tritici R3-111a-1.</title>
        <authorList>
            <consortium name="The Broad Institute Genome Sequencing Platform"/>
            <person name="Ma L.-J."/>
            <person name="Dead R."/>
            <person name="Young S.K."/>
            <person name="Zeng Q."/>
            <person name="Gargeya S."/>
            <person name="Fitzgerald M."/>
            <person name="Haas B."/>
            <person name="Abouelleil A."/>
            <person name="Alvarado L."/>
            <person name="Arachchi H.M."/>
            <person name="Berlin A."/>
            <person name="Brown A."/>
            <person name="Chapman S.B."/>
            <person name="Chen Z."/>
            <person name="Dunbar C."/>
            <person name="Freedman E."/>
            <person name="Gearin G."/>
            <person name="Gellesch M."/>
            <person name="Goldberg J."/>
            <person name="Griggs A."/>
            <person name="Gujja S."/>
            <person name="Heiman D."/>
            <person name="Howarth C."/>
            <person name="Larson L."/>
            <person name="Lui A."/>
            <person name="MacDonald P.J.P."/>
            <person name="Mehta T."/>
            <person name="Montmayeur A."/>
            <person name="Murphy C."/>
            <person name="Neiman D."/>
            <person name="Pearson M."/>
            <person name="Priest M."/>
            <person name="Roberts A."/>
            <person name="Saif S."/>
            <person name="Shea T."/>
            <person name="Shenoy N."/>
            <person name="Sisk P."/>
            <person name="Stolte C."/>
            <person name="Sykes S."/>
            <person name="Yandava C."/>
            <person name="Wortman J."/>
            <person name="Nusbaum C."/>
            <person name="Birren B."/>
        </authorList>
    </citation>
    <scope>NUCLEOTIDE SEQUENCE</scope>
    <source>
        <strain evidence="2">R3-111a-1</strain>
    </source>
</reference>
<evidence type="ECO:0000313" key="3">
    <source>
        <dbReference type="EnsemblFungi" id="EJT70913"/>
    </source>
</evidence>
<sequence length="94" mass="10027">MEANHKEANHKEANHKEANHKEANHKHDHISVYGLNLQLVAGYGAATDMDSDASGLSSRVKGQPYTSNLVPCQGALRCAGGADMEASVSVHYPS</sequence>
<evidence type="ECO:0000313" key="4">
    <source>
        <dbReference type="Proteomes" id="UP000006039"/>
    </source>
</evidence>
<dbReference type="RefSeq" id="XP_009228091.1">
    <property type="nucleotide sequence ID" value="XM_009229827.1"/>
</dbReference>